<dbReference type="OrthoDB" id="4980495at2759"/>
<evidence type="ECO:0000256" key="1">
    <source>
        <dbReference type="SAM" id="Coils"/>
    </source>
</evidence>
<dbReference type="AlphaFoldDB" id="A0A8H5GQG2"/>
<accession>A0A8H5GQG2</accession>
<keyword evidence="4" id="KW-1185">Reference proteome</keyword>
<feature type="region of interest" description="Disordered" evidence="2">
    <location>
        <begin position="182"/>
        <end position="216"/>
    </location>
</feature>
<feature type="compositionally biased region" description="Low complexity" evidence="2">
    <location>
        <begin position="182"/>
        <end position="196"/>
    </location>
</feature>
<comment type="caution">
    <text evidence="3">The sequence shown here is derived from an EMBL/GenBank/DDBJ whole genome shotgun (WGS) entry which is preliminary data.</text>
</comment>
<keyword evidence="1" id="KW-0175">Coiled coil</keyword>
<name>A0A8H5GQG2_9AGAR</name>
<dbReference type="EMBL" id="JAACJM010000014">
    <property type="protein sequence ID" value="KAF5368880.1"/>
    <property type="molecule type" value="Genomic_DNA"/>
</dbReference>
<protein>
    <submittedName>
        <fullName evidence="3">Uncharacterized protein</fullName>
    </submittedName>
</protein>
<feature type="coiled-coil region" evidence="1">
    <location>
        <begin position="420"/>
        <end position="447"/>
    </location>
</feature>
<proteinExistence type="predicted"/>
<dbReference type="Proteomes" id="UP000559256">
    <property type="component" value="Unassembled WGS sequence"/>
</dbReference>
<organism evidence="3 4">
    <name type="scientific">Tetrapyrgos nigripes</name>
    <dbReference type="NCBI Taxonomy" id="182062"/>
    <lineage>
        <taxon>Eukaryota</taxon>
        <taxon>Fungi</taxon>
        <taxon>Dikarya</taxon>
        <taxon>Basidiomycota</taxon>
        <taxon>Agaricomycotina</taxon>
        <taxon>Agaricomycetes</taxon>
        <taxon>Agaricomycetidae</taxon>
        <taxon>Agaricales</taxon>
        <taxon>Marasmiineae</taxon>
        <taxon>Marasmiaceae</taxon>
        <taxon>Tetrapyrgos</taxon>
    </lineage>
</organism>
<gene>
    <name evidence="3" type="ORF">D9758_002990</name>
</gene>
<feature type="region of interest" description="Disordered" evidence="2">
    <location>
        <begin position="94"/>
        <end position="130"/>
    </location>
</feature>
<reference evidence="3 4" key="1">
    <citation type="journal article" date="2020" name="ISME J.">
        <title>Uncovering the hidden diversity of litter-decomposition mechanisms in mushroom-forming fungi.</title>
        <authorList>
            <person name="Floudas D."/>
            <person name="Bentzer J."/>
            <person name="Ahren D."/>
            <person name="Johansson T."/>
            <person name="Persson P."/>
            <person name="Tunlid A."/>
        </authorList>
    </citation>
    <scope>NUCLEOTIDE SEQUENCE [LARGE SCALE GENOMIC DNA]</scope>
    <source>
        <strain evidence="3 4">CBS 291.85</strain>
    </source>
</reference>
<feature type="compositionally biased region" description="Polar residues" evidence="2">
    <location>
        <begin position="112"/>
        <end position="130"/>
    </location>
</feature>
<evidence type="ECO:0000313" key="3">
    <source>
        <dbReference type="EMBL" id="KAF5368880.1"/>
    </source>
</evidence>
<sequence length="471" mass="52132">MSDPSLRIPARPRLPKSYTDQQLAFLKGHLPEFERRTQGSVRGDAKKFALERAAEFISTFGLPDDYAGVEEAEPRFKEQIYNWFKNTVGRTRRKLEGKPRSMKKALEKKQQQESAANISLSLGSPTGDTSTLSNAWTTNVAAPTIMPYAAADHSGPSTSNQTLAPIPYGGVQPSAVLTPITATPAHPTSHTAQHAPSHTTPLSAHSQPSPRQHHSSLGLATLPITTASLREAFITGIDASSLASMIRSFVMSNPPSQTPLVPVVDALFEAVTTDSSFNQEPHAYLRRFLDASTCFSSSIVHAGISGPLAGPRALQMQIRKFSIWIPSPAPFSSSSSTMADEVQRIANDRQRKKDHIQWARIHAAALELGVLNLGHSNDSDNYQTSRVFSEMMARDAVWEKDEVEWVAGVYVLRAVIRTAMRGDQRQRDEYEELLRTYENRWKEMRDEARQALVTDVLLATRDDLALLDRMS</sequence>
<evidence type="ECO:0000256" key="2">
    <source>
        <dbReference type="SAM" id="MobiDB-lite"/>
    </source>
</evidence>
<evidence type="ECO:0000313" key="4">
    <source>
        <dbReference type="Proteomes" id="UP000559256"/>
    </source>
</evidence>
<feature type="compositionally biased region" description="Basic and acidic residues" evidence="2">
    <location>
        <begin position="94"/>
        <end position="111"/>
    </location>
</feature>